<sequence length="296" mass="31322">MTELLFGVQAPPRAGAVEFTVEVARAADEGGLELFGVQDHPYVGEFLDTFTLMGHLLDKTSRIRVFPDVANLPLRPPAMLAKAAATLDLLSGGRFELGLGSGAAWHAVAAMGGGELKPGEALKALEEGVEVIRALWRAGETARVDGEFHHVRGVHAGPAPAHSIGIWFGSVGPRANRLTGRIADGWAAPIPSYLPYESWADAHAAIDAGAREAGRDPGDVLRIAQVVGTITPENVANGTDLVGDRPLRGSVDQWVTLLSELATNTPFRGFVLWPETLTLDQVNLFAHEVAPAVRGG</sequence>
<dbReference type="InterPro" id="IPR050564">
    <property type="entry name" value="F420-G6PD/mer"/>
</dbReference>
<dbReference type="Pfam" id="PF00296">
    <property type="entry name" value="Bac_luciferase"/>
    <property type="match status" value="1"/>
</dbReference>
<protein>
    <submittedName>
        <fullName evidence="3">LLM class flavin-dependent oxidoreductase</fullName>
    </submittedName>
</protein>
<gene>
    <name evidence="3" type="ORF">GCM10009554_14570</name>
</gene>
<dbReference type="SUPFAM" id="SSF51679">
    <property type="entry name" value="Bacterial luciferase-like"/>
    <property type="match status" value="1"/>
</dbReference>
<dbReference type="CDD" id="cd01097">
    <property type="entry name" value="Tetrahydromethanopterin_reductase"/>
    <property type="match status" value="1"/>
</dbReference>
<evidence type="ECO:0000259" key="2">
    <source>
        <dbReference type="Pfam" id="PF00296"/>
    </source>
</evidence>
<dbReference type="EMBL" id="BAAAHK010000003">
    <property type="protein sequence ID" value="GAA0930951.1"/>
    <property type="molecule type" value="Genomic_DNA"/>
</dbReference>
<organism evidence="3 4">
    <name type="scientific">Kribbella koreensis</name>
    <dbReference type="NCBI Taxonomy" id="57909"/>
    <lineage>
        <taxon>Bacteria</taxon>
        <taxon>Bacillati</taxon>
        <taxon>Actinomycetota</taxon>
        <taxon>Actinomycetes</taxon>
        <taxon>Propionibacteriales</taxon>
        <taxon>Kribbellaceae</taxon>
        <taxon>Kribbella</taxon>
    </lineage>
</organism>
<dbReference type="PANTHER" id="PTHR43244">
    <property type="match status" value="1"/>
</dbReference>
<dbReference type="Gene3D" id="3.20.20.30">
    <property type="entry name" value="Luciferase-like domain"/>
    <property type="match status" value="1"/>
</dbReference>
<dbReference type="Proteomes" id="UP001500542">
    <property type="component" value="Unassembled WGS sequence"/>
</dbReference>
<proteinExistence type="predicted"/>
<evidence type="ECO:0000313" key="4">
    <source>
        <dbReference type="Proteomes" id="UP001500542"/>
    </source>
</evidence>
<accession>A0ABP4A557</accession>
<dbReference type="PANTHER" id="PTHR43244:SF1">
    <property type="entry name" value="5,10-METHYLENETETRAHYDROMETHANOPTERIN REDUCTASE"/>
    <property type="match status" value="1"/>
</dbReference>
<dbReference type="InterPro" id="IPR011251">
    <property type="entry name" value="Luciferase-like_dom"/>
</dbReference>
<feature type="domain" description="Luciferase-like" evidence="2">
    <location>
        <begin position="7"/>
        <end position="226"/>
    </location>
</feature>
<name>A0ABP4A557_9ACTN</name>
<keyword evidence="1" id="KW-0560">Oxidoreductase</keyword>
<evidence type="ECO:0000313" key="3">
    <source>
        <dbReference type="EMBL" id="GAA0930951.1"/>
    </source>
</evidence>
<comment type="caution">
    <text evidence="3">The sequence shown here is derived from an EMBL/GenBank/DDBJ whole genome shotgun (WGS) entry which is preliminary data.</text>
</comment>
<reference evidence="4" key="1">
    <citation type="journal article" date="2019" name="Int. J. Syst. Evol. Microbiol.">
        <title>The Global Catalogue of Microorganisms (GCM) 10K type strain sequencing project: providing services to taxonomists for standard genome sequencing and annotation.</title>
        <authorList>
            <consortium name="The Broad Institute Genomics Platform"/>
            <consortium name="The Broad Institute Genome Sequencing Center for Infectious Disease"/>
            <person name="Wu L."/>
            <person name="Ma J."/>
        </authorList>
    </citation>
    <scope>NUCLEOTIDE SEQUENCE [LARGE SCALE GENOMIC DNA]</scope>
    <source>
        <strain evidence="4">JCM 10977</strain>
    </source>
</reference>
<evidence type="ECO:0000256" key="1">
    <source>
        <dbReference type="ARBA" id="ARBA00023002"/>
    </source>
</evidence>
<dbReference type="InterPro" id="IPR036661">
    <property type="entry name" value="Luciferase-like_sf"/>
</dbReference>
<dbReference type="RefSeq" id="WP_343966147.1">
    <property type="nucleotide sequence ID" value="NZ_BAAAHK010000003.1"/>
</dbReference>
<keyword evidence="4" id="KW-1185">Reference proteome</keyword>